<name>A0A4R3MWE9_9GAMM</name>
<dbReference type="EMBL" id="SMAO01000007">
    <property type="protein sequence ID" value="TCT19846.1"/>
    <property type="molecule type" value="Genomic_DNA"/>
</dbReference>
<organism evidence="1 2">
    <name type="scientific">Thiobaca trueperi</name>
    <dbReference type="NCBI Taxonomy" id="127458"/>
    <lineage>
        <taxon>Bacteria</taxon>
        <taxon>Pseudomonadati</taxon>
        <taxon>Pseudomonadota</taxon>
        <taxon>Gammaproteobacteria</taxon>
        <taxon>Chromatiales</taxon>
        <taxon>Chromatiaceae</taxon>
        <taxon>Thiobaca</taxon>
    </lineage>
</organism>
<sequence length="99" mass="10771">MQCGNRWLLTAPHAAGARRLVAPGASRVRRPGLGECLEVDPRDLPALRERLKRAGQAHALATQTGHYRTGFKRRELVLLWRPATSTASPFLASSTGVTS</sequence>
<reference evidence="1 2" key="1">
    <citation type="submission" date="2019-03" db="EMBL/GenBank/DDBJ databases">
        <title>Genomic Encyclopedia of Type Strains, Phase IV (KMG-IV): sequencing the most valuable type-strain genomes for metagenomic binning, comparative biology and taxonomic classification.</title>
        <authorList>
            <person name="Goeker M."/>
        </authorList>
    </citation>
    <scope>NUCLEOTIDE SEQUENCE [LARGE SCALE GENOMIC DNA]</scope>
    <source>
        <strain evidence="1 2">DSM 13587</strain>
    </source>
</reference>
<comment type="caution">
    <text evidence="1">The sequence shown here is derived from an EMBL/GenBank/DDBJ whole genome shotgun (WGS) entry which is preliminary data.</text>
</comment>
<accession>A0A4R3MWE9</accession>
<dbReference type="AlphaFoldDB" id="A0A4R3MWE9"/>
<protein>
    <submittedName>
        <fullName evidence="1">Uncharacterized protein</fullName>
    </submittedName>
</protein>
<gene>
    <name evidence="1" type="ORF">EDC35_107174</name>
</gene>
<proteinExistence type="predicted"/>
<evidence type="ECO:0000313" key="1">
    <source>
        <dbReference type="EMBL" id="TCT19846.1"/>
    </source>
</evidence>
<dbReference type="Proteomes" id="UP000295717">
    <property type="component" value="Unassembled WGS sequence"/>
</dbReference>
<keyword evidence="2" id="KW-1185">Reference proteome</keyword>
<evidence type="ECO:0000313" key="2">
    <source>
        <dbReference type="Proteomes" id="UP000295717"/>
    </source>
</evidence>